<evidence type="ECO:0000313" key="3">
    <source>
        <dbReference type="Proteomes" id="UP000027361"/>
    </source>
</evidence>
<proteinExistence type="predicted"/>
<dbReference type="OrthoDB" id="2140489at2759"/>
<dbReference type="Proteomes" id="UP000027361">
    <property type="component" value="Unassembled WGS sequence"/>
</dbReference>
<gene>
    <name evidence="2" type="ORF">K437DRAFT_111865</name>
</gene>
<dbReference type="AlphaFoldDB" id="A0A066W083"/>
<dbReference type="RefSeq" id="XP_013243381.1">
    <property type="nucleotide sequence ID" value="XM_013387927.1"/>
</dbReference>
<dbReference type="PANTHER" id="PTHR36986:SF1">
    <property type="entry name" value="UPF0643 PROTEIN PB2B2.08"/>
    <property type="match status" value="1"/>
</dbReference>
<comment type="caution">
    <text evidence="2">The sequence shown here is derived from an EMBL/GenBank/DDBJ whole genome shotgun (WGS) entry which is preliminary data.</text>
</comment>
<sequence length="600" mass="63757">MAPSHAPSSSAAGVHTAKTGTALSSHPSSPSPTAAPPPLLSAAAEAQRAAFRTRTSQGRVHFTIDPSAIAPSLAPRPRARVQAHADSTRASTSARAVAEAHPHGQAQPIAALSLSLTHRHAAGAASNVAPPCARALHTQSTRGRSRLCKALPHLSPGPAPGVGAPSTSPLRARQLLEERAEPASAHAWAWASAPTPIPPFHAASAAAAAAETVTGTRHEDGVIAIVTGRTLCRATHPSLQVDAWSRAVAAAVEGVDGPIAATRDAASEEKGAEEEEEDEDEPAPLPLPIMSRLPEGALRESKAGDDDADDLYVDDDASSAAASSAVLPAPPSAHANDEATASTRFSFGSIAPRPKGYLRAELSQAQAQQRYNVLYTRARLPVIDAASIELWRALHAFKPITKEYNRGYLQLRRGVAQQQQQQQQQATCAIETDVWPTQVQAPHPVTPDARSDECPALFAAARSFGSTSTLHHLRRSFNWSALPALSPSSAREWYGVAFRSARRPGSASDTLYAADRWAHEEAVASGGLLFYWYATPDARTGENLATCIWTSRADAVRASRLRMHAIAAREAQQAFSDYDLYRYRVVKRAGQSSISIEPWE</sequence>
<dbReference type="HOGENOM" id="CLU_455069_0_0_1"/>
<dbReference type="PANTHER" id="PTHR36986">
    <property type="entry name" value="UPF0643 PROTEIN PB2B2.08"/>
    <property type="match status" value="1"/>
</dbReference>
<feature type="compositionally biased region" description="Acidic residues" evidence="1">
    <location>
        <begin position="271"/>
        <end position="282"/>
    </location>
</feature>
<evidence type="ECO:0000313" key="2">
    <source>
        <dbReference type="EMBL" id="KDN45943.1"/>
    </source>
</evidence>
<feature type="region of interest" description="Disordered" evidence="1">
    <location>
        <begin position="1"/>
        <end position="58"/>
    </location>
</feature>
<feature type="compositionally biased region" description="Low complexity" evidence="1">
    <location>
        <begin position="40"/>
        <end position="50"/>
    </location>
</feature>
<feature type="region of interest" description="Disordered" evidence="1">
    <location>
        <begin position="259"/>
        <end position="290"/>
    </location>
</feature>
<reference evidence="2 3" key="1">
    <citation type="submission" date="2014-05" db="EMBL/GenBank/DDBJ databases">
        <title>Draft genome sequence of a rare smut relative, Tilletiaria anomala UBC 951.</title>
        <authorList>
            <consortium name="DOE Joint Genome Institute"/>
            <person name="Toome M."/>
            <person name="Kuo A."/>
            <person name="Henrissat B."/>
            <person name="Lipzen A."/>
            <person name="Tritt A."/>
            <person name="Yoshinaga Y."/>
            <person name="Zane M."/>
            <person name="Barry K."/>
            <person name="Grigoriev I.V."/>
            <person name="Spatafora J.W."/>
            <person name="Aimea M.C."/>
        </authorList>
    </citation>
    <scope>NUCLEOTIDE SEQUENCE [LARGE SCALE GENOMIC DNA]</scope>
    <source>
        <strain evidence="2 3">UBC 951</strain>
    </source>
</reference>
<organism evidence="2 3">
    <name type="scientific">Tilletiaria anomala (strain ATCC 24038 / CBS 436.72 / UBC 951)</name>
    <dbReference type="NCBI Taxonomy" id="1037660"/>
    <lineage>
        <taxon>Eukaryota</taxon>
        <taxon>Fungi</taxon>
        <taxon>Dikarya</taxon>
        <taxon>Basidiomycota</taxon>
        <taxon>Ustilaginomycotina</taxon>
        <taxon>Exobasidiomycetes</taxon>
        <taxon>Georgefischeriales</taxon>
        <taxon>Tilletiariaceae</taxon>
        <taxon>Tilletiaria</taxon>
    </lineage>
</organism>
<keyword evidence="3" id="KW-1185">Reference proteome</keyword>
<feature type="compositionally biased region" description="Pro residues" evidence="1">
    <location>
        <begin position="29"/>
        <end position="39"/>
    </location>
</feature>
<dbReference type="InParanoid" id="A0A066W083"/>
<dbReference type="GeneID" id="25261306"/>
<dbReference type="EMBL" id="JMSN01000038">
    <property type="protein sequence ID" value="KDN45943.1"/>
    <property type="molecule type" value="Genomic_DNA"/>
</dbReference>
<evidence type="ECO:0000256" key="1">
    <source>
        <dbReference type="SAM" id="MobiDB-lite"/>
    </source>
</evidence>
<accession>A0A066W083</accession>
<protein>
    <submittedName>
        <fullName evidence="2">Uncharacterized protein</fullName>
    </submittedName>
</protein>
<feature type="compositionally biased region" description="Low complexity" evidence="1">
    <location>
        <begin position="1"/>
        <end position="12"/>
    </location>
</feature>
<name>A0A066W083_TILAU</name>